<comment type="function">
    <text evidence="1">Actins are highly conserved proteins that are involved in various types of cell motility and are ubiquitously expressed in all eukaryotic cells.</text>
</comment>
<comment type="similarity">
    <text evidence="4">Belongs to the actin family.</text>
</comment>
<keyword evidence="7" id="KW-1185">Reference proteome</keyword>
<dbReference type="SMART" id="SM00268">
    <property type="entry name" value="ACTIN"/>
    <property type="match status" value="1"/>
</dbReference>
<name>A0A642V2D6_9ASCO</name>
<organism evidence="6 7">
    <name type="scientific">Trichomonascus ciferrii</name>
    <dbReference type="NCBI Taxonomy" id="44093"/>
    <lineage>
        <taxon>Eukaryota</taxon>
        <taxon>Fungi</taxon>
        <taxon>Dikarya</taxon>
        <taxon>Ascomycota</taxon>
        <taxon>Saccharomycotina</taxon>
        <taxon>Dipodascomycetes</taxon>
        <taxon>Dipodascales</taxon>
        <taxon>Trichomonascaceae</taxon>
        <taxon>Trichomonascus</taxon>
        <taxon>Trichomonascus ciferrii complex</taxon>
    </lineage>
</organism>
<dbReference type="InterPro" id="IPR043129">
    <property type="entry name" value="ATPase_NBD"/>
</dbReference>
<dbReference type="OrthoDB" id="5132116at2759"/>
<dbReference type="AlphaFoldDB" id="A0A642V2D6"/>
<accession>A0A642V2D6</accession>
<dbReference type="Proteomes" id="UP000761534">
    <property type="component" value="Unassembled WGS sequence"/>
</dbReference>
<protein>
    <recommendedName>
        <fullName evidence="2">Actin</fullName>
    </recommendedName>
</protein>
<dbReference type="PROSITE" id="PS00432">
    <property type="entry name" value="ACTINS_2"/>
    <property type="match status" value="1"/>
</dbReference>
<dbReference type="FunFam" id="3.30.420.40:FF:000058">
    <property type="entry name" value="Putative actin-related protein 5"/>
    <property type="match status" value="1"/>
</dbReference>
<dbReference type="PANTHER" id="PTHR11937">
    <property type="entry name" value="ACTIN"/>
    <property type="match status" value="1"/>
</dbReference>
<dbReference type="EMBL" id="SWFS01000295">
    <property type="protein sequence ID" value="KAA8911055.1"/>
    <property type="molecule type" value="Genomic_DNA"/>
</dbReference>
<dbReference type="InterPro" id="IPR020902">
    <property type="entry name" value="Actin/actin-like_CS"/>
</dbReference>
<dbReference type="SUPFAM" id="SSF53067">
    <property type="entry name" value="Actin-like ATPase domain"/>
    <property type="match status" value="2"/>
</dbReference>
<evidence type="ECO:0000313" key="7">
    <source>
        <dbReference type="Proteomes" id="UP000761534"/>
    </source>
</evidence>
<evidence type="ECO:0000256" key="4">
    <source>
        <dbReference type="RuleBase" id="RU000487"/>
    </source>
</evidence>
<evidence type="ECO:0000256" key="1">
    <source>
        <dbReference type="ARBA" id="ARBA00003520"/>
    </source>
</evidence>
<evidence type="ECO:0000313" key="6">
    <source>
        <dbReference type="EMBL" id="KAA8911055.1"/>
    </source>
</evidence>
<proteinExistence type="inferred from homology"/>
<dbReference type="Gene3D" id="3.90.640.10">
    <property type="entry name" value="Actin, Chain A, domain 4"/>
    <property type="match status" value="1"/>
</dbReference>
<comment type="caution">
    <text evidence="6">The sequence shown here is derived from an EMBL/GenBank/DDBJ whole genome shotgun (WGS) entry which is preliminary data.</text>
</comment>
<evidence type="ECO:0000256" key="5">
    <source>
        <dbReference type="SAM" id="MobiDB-lite"/>
    </source>
</evidence>
<dbReference type="InterPro" id="IPR004001">
    <property type="entry name" value="Actin_CS"/>
</dbReference>
<evidence type="ECO:0000256" key="3">
    <source>
        <dbReference type="ARBA" id="ARBA00049360"/>
    </source>
</evidence>
<dbReference type="Gene3D" id="3.30.420.40">
    <property type="match status" value="4"/>
</dbReference>
<dbReference type="Pfam" id="PF00022">
    <property type="entry name" value="Actin"/>
    <property type="match status" value="1"/>
</dbReference>
<feature type="compositionally biased region" description="Low complexity" evidence="5">
    <location>
        <begin position="245"/>
        <end position="260"/>
    </location>
</feature>
<dbReference type="PROSITE" id="PS01132">
    <property type="entry name" value="ACTINS_ACT_LIKE"/>
    <property type="match status" value="1"/>
</dbReference>
<evidence type="ECO:0000256" key="2">
    <source>
        <dbReference type="ARBA" id="ARBA00019112"/>
    </source>
</evidence>
<dbReference type="InterPro" id="IPR004000">
    <property type="entry name" value="Actin"/>
</dbReference>
<comment type="catalytic activity">
    <reaction evidence="3">
        <text>ATP + H2O = ADP + phosphate + H(+)</text>
        <dbReference type="Rhea" id="RHEA:13065"/>
        <dbReference type="ChEBI" id="CHEBI:15377"/>
        <dbReference type="ChEBI" id="CHEBI:15378"/>
        <dbReference type="ChEBI" id="CHEBI:30616"/>
        <dbReference type="ChEBI" id="CHEBI:43474"/>
        <dbReference type="ChEBI" id="CHEBI:456216"/>
    </reaction>
</comment>
<dbReference type="VEuPathDB" id="FungiDB:TRICI_003936"/>
<dbReference type="PRINTS" id="PR00190">
    <property type="entry name" value="ACTIN"/>
</dbReference>
<sequence>MEVSTCMEDGIVQDWEAATKLWEHGIRECLYADPSDHPVLLTEQIWNPDENRARAMEFFFETLDAPAFYAAKSPVCSLFASGKGSGLVVDVGADVTTVTPVIDGLVLYRPARRTRLAGNHLNERVQAMFSEQGITVTPRYRVLAKEVVDVGEAAQYTARDFAFSVTDTFAAQETARVLEEFKETCVEAEGEDEKEAVFEFPDGYRHRFSAGARRAVANEALFQSGATADDALVAVPDAAADEAGSEPTTKTDVDALTTTDRTTGGFSTRGVVDLIADTIQACDVDVRANLANNIVLTGGTTLLTGFTQRVNQELTQTLSGLKVRIHAPGNTIERRNSAWIGGSILASLGTFHQLWISKKEYEEVGVPKLLEKRFR</sequence>
<gene>
    <name evidence="6" type="ORF">TRICI_003936</name>
</gene>
<reference evidence="6" key="1">
    <citation type="journal article" date="2019" name="G3 (Bethesda)">
        <title>Genome Assemblies of Two Rare Opportunistic Yeast Pathogens: Diutina rugosa (syn. Candida rugosa) and Trichomonascus ciferrii (syn. Candida ciferrii).</title>
        <authorList>
            <person name="Mixao V."/>
            <person name="Saus E."/>
            <person name="Hansen A.P."/>
            <person name="Lass-Florl C."/>
            <person name="Gabaldon T."/>
        </authorList>
    </citation>
    <scope>NUCLEOTIDE SEQUENCE</scope>
    <source>
        <strain evidence="6">CBS 4856</strain>
    </source>
</reference>
<feature type="region of interest" description="Disordered" evidence="5">
    <location>
        <begin position="239"/>
        <end position="260"/>
    </location>
</feature>